<reference evidence="3" key="1">
    <citation type="submission" date="2019-02" db="EMBL/GenBank/DDBJ databases">
        <title>Deep-cultivation of Planctomycetes and their phenomic and genomic characterization uncovers novel biology.</title>
        <authorList>
            <person name="Wiegand S."/>
            <person name="Jogler M."/>
            <person name="Boedeker C."/>
            <person name="Pinto D."/>
            <person name="Vollmers J."/>
            <person name="Rivas-Marin E."/>
            <person name="Kohn T."/>
            <person name="Peeters S.H."/>
            <person name="Heuer A."/>
            <person name="Rast P."/>
            <person name="Oberbeckmann S."/>
            <person name="Bunk B."/>
            <person name="Jeske O."/>
            <person name="Meyerdierks A."/>
            <person name="Storesund J.E."/>
            <person name="Kallscheuer N."/>
            <person name="Luecker S."/>
            <person name="Lage O.M."/>
            <person name="Pohl T."/>
            <person name="Merkel B.J."/>
            <person name="Hornburger P."/>
            <person name="Mueller R.-W."/>
            <person name="Bruemmer F."/>
            <person name="Labrenz M."/>
            <person name="Spormann A.M."/>
            <person name="Op den Camp H."/>
            <person name="Overmann J."/>
            <person name="Amann R."/>
            <person name="Jetten M.S.M."/>
            <person name="Mascher T."/>
            <person name="Medema M.H."/>
            <person name="Devos D.P."/>
            <person name="Kaster A.-K."/>
            <person name="Ovreas L."/>
            <person name="Rohde M."/>
            <person name="Galperin M.Y."/>
            <person name="Jogler C."/>
        </authorList>
    </citation>
    <scope>NUCLEOTIDE SEQUENCE [LARGE SCALE GENOMIC DNA]</scope>
    <source>
        <strain evidence="3">Pan97</strain>
    </source>
</reference>
<keyword evidence="3" id="KW-1185">Reference proteome</keyword>
<organism evidence="2 3">
    <name type="scientific">Bremerella volcania</name>
    <dbReference type="NCBI Taxonomy" id="2527984"/>
    <lineage>
        <taxon>Bacteria</taxon>
        <taxon>Pseudomonadati</taxon>
        <taxon>Planctomycetota</taxon>
        <taxon>Planctomycetia</taxon>
        <taxon>Pirellulales</taxon>
        <taxon>Pirellulaceae</taxon>
        <taxon>Bremerella</taxon>
    </lineage>
</organism>
<dbReference type="RefSeq" id="WP_144975887.1">
    <property type="nucleotide sequence ID" value="NZ_CP036289.1"/>
</dbReference>
<dbReference type="Proteomes" id="UP000318626">
    <property type="component" value="Chromosome"/>
</dbReference>
<sequence>MPQKKASNTKRTTPLADVINDRVLGKLVFSTALDQTVEFQGKVKLSGRTVTMDLYTDAEGKLGPCILRARRIVENFPAIEIKMQNYIAKKIFPSYNETFRPGKKPFALDQLLSKLKLRFVTTHPEPRATFWFEAGNAFAGHGLQLFMAERNRIVDHDMPG</sequence>
<proteinExistence type="predicted"/>
<dbReference type="InterPro" id="IPR019260">
    <property type="entry name" value="DUF2262"/>
</dbReference>
<evidence type="ECO:0000259" key="1">
    <source>
        <dbReference type="Pfam" id="PF10020"/>
    </source>
</evidence>
<feature type="domain" description="DUF2262" evidence="1">
    <location>
        <begin position="21"/>
        <end position="157"/>
    </location>
</feature>
<evidence type="ECO:0000313" key="3">
    <source>
        <dbReference type="Proteomes" id="UP000318626"/>
    </source>
</evidence>
<name>A0A518CDA0_9BACT</name>
<dbReference type="AlphaFoldDB" id="A0A518CDA0"/>
<gene>
    <name evidence="2" type="ORF">Pan97_42440</name>
</gene>
<evidence type="ECO:0000313" key="2">
    <source>
        <dbReference type="EMBL" id="QDU77182.1"/>
    </source>
</evidence>
<dbReference type="Pfam" id="PF10020">
    <property type="entry name" value="DUF2262"/>
    <property type="match status" value="1"/>
</dbReference>
<dbReference type="EMBL" id="CP036289">
    <property type="protein sequence ID" value="QDU77182.1"/>
    <property type="molecule type" value="Genomic_DNA"/>
</dbReference>
<dbReference type="KEGG" id="bvo:Pan97_42440"/>
<accession>A0A518CDA0</accession>
<protein>
    <recommendedName>
        <fullName evidence="1">DUF2262 domain-containing protein</fullName>
    </recommendedName>
</protein>